<dbReference type="CDD" id="cd22289">
    <property type="entry name" value="RecQL4_SLD2_NTD"/>
    <property type="match status" value="1"/>
</dbReference>
<feature type="region of interest" description="Disordered" evidence="14">
    <location>
        <begin position="580"/>
        <end position="601"/>
    </location>
</feature>
<dbReference type="Gene3D" id="2.30.30.490">
    <property type="match status" value="1"/>
</dbReference>
<dbReference type="Gene3D" id="1.10.10.1460">
    <property type="match status" value="1"/>
</dbReference>
<feature type="region of interest" description="Disordered" evidence="14">
    <location>
        <begin position="205"/>
        <end position="224"/>
    </location>
</feature>
<dbReference type="InterPro" id="IPR057215">
    <property type="entry name" value="DUF7893"/>
</dbReference>
<dbReference type="Pfam" id="PF25423">
    <property type="entry name" value="DUF7893"/>
    <property type="match status" value="1"/>
</dbReference>
<feature type="active site" evidence="13">
    <location>
        <position position="1336"/>
    </location>
</feature>
<comment type="function">
    <text evidence="12">Has a role in the initiation of DNA replication. Required at S-phase checkpoint.</text>
</comment>
<keyword evidence="17" id="KW-1185">Reference proteome</keyword>
<dbReference type="GO" id="GO:0032259">
    <property type="term" value="P:methylation"/>
    <property type="evidence" value="ECO:0007669"/>
    <property type="project" value="UniProtKB-KW"/>
</dbReference>
<dbReference type="PANTHER" id="PTHR10629">
    <property type="entry name" value="CYTOSINE-SPECIFIC METHYLTRANSFERASE"/>
    <property type="match status" value="1"/>
</dbReference>
<dbReference type="EC" id="2.1.1.37" evidence="3"/>
<comment type="caution">
    <text evidence="16">The sequence shown here is derived from an EMBL/GenBank/DDBJ whole genome shotgun (WGS) entry which is preliminary data.</text>
</comment>
<keyword evidence="6 13" id="KW-0489">Methyltransferase</keyword>
<evidence type="ECO:0000313" key="16">
    <source>
        <dbReference type="EMBL" id="KAH7143676.1"/>
    </source>
</evidence>
<evidence type="ECO:0000256" key="7">
    <source>
        <dbReference type="ARBA" id="ARBA00022679"/>
    </source>
</evidence>
<dbReference type="InterPro" id="IPR021110">
    <property type="entry name" value="DNA_rep_checkpnt_protein"/>
</dbReference>
<feature type="region of interest" description="Disordered" evidence="14">
    <location>
        <begin position="968"/>
        <end position="988"/>
    </location>
</feature>
<keyword evidence="10" id="KW-0238">DNA-binding</keyword>
<dbReference type="InterPro" id="IPR050390">
    <property type="entry name" value="C5-Methyltransferase"/>
</dbReference>
<evidence type="ECO:0000313" key="17">
    <source>
        <dbReference type="Proteomes" id="UP000738349"/>
    </source>
</evidence>
<dbReference type="GO" id="GO:0003886">
    <property type="term" value="F:DNA (cytosine-5-)-methyltransferase activity"/>
    <property type="evidence" value="ECO:0007669"/>
    <property type="project" value="UniProtKB-EC"/>
</dbReference>
<dbReference type="GO" id="GO:0006270">
    <property type="term" value="P:DNA replication initiation"/>
    <property type="evidence" value="ECO:0007669"/>
    <property type="project" value="UniProtKB-ARBA"/>
</dbReference>
<feature type="compositionally biased region" description="Basic residues" evidence="14">
    <location>
        <begin position="415"/>
        <end position="424"/>
    </location>
</feature>
<dbReference type="Pfam" id="PF11719">
    <property type="entry name" value="Drc1-Sld2"/>
    <property type="match status" value="1"/>
</dbReference>
<feature type="compositionally biased region" description="Basic and acidic residues" evidence="14">
    <location>
        <begin position="151"/>
        <end position="161"/>
    </location>
</feature>
<evidence type="ECO:0000259" key="15">
    <source>
        <dbReference type="PROSITE" id="PS51038"/>
    </source>
</evidence>
<dbReference type="InterPro" id="IPR001525">
    <property type="entry name" value="C5_MeTfrase"/>
</dbReference>
<dbReference type="GO" id="GO:0005634">
    <property type="term" value="C:nucleus"/>
    <property type="evidence" value="ECO:0007669"/>
    <property type="project" value="UniProtKB-SubCell"/>
</dbReference>
<comment type="similarity">
    <text evidence="2">Belongs to the SLD2 family.</text>
</comment>
<evidence type="ECO:0000256" key="9">
    <source>
        <dbReference type="ARBA" id="ARBA00022705"/>
    </source>
</evidence>
<dbReference type="GO" id="GO:0044027">
    <property type="term" value="P:negative regulation of gene expression via chromosomal CpG island methylation"/>
    <property type="evidence" value="ECO:0007669"/>
    <property type="project" value="TreeGrafter"/>
</dbReference>
<evidence type="ECO:0000256" key="4">
    <source>
        <dbReference type="ARBA" id="ARBA00018363"/>
    </source>
</evidence>
<keyword evidence="9" id="KW-0235">DNA replication</keyword>
<dbReference type="InterPro" id="IPR029063">
    <property type="entry name" value="SAM-dependent_MTases_sf"/>
</dbReference>
<dbReference type="InterPro" id="IPR001025">
    <property type="entry name" value="BAH_dom"/>
</dbReference>
<dbReference type="InterPro" id="IPR018117">
    <property type="entry name" value="C5_DNA_meth_AS"/>
</dbReference>
<dbReference type="PROSITE" id="PS51038">
    <property type="entry name" value="BAH"/>
    <property type="match status" value="1"/>
</dbReference>
<feature type="region of interest" description="Disordered" evidence="14">
    <location>
        <begin position="151"/>
        <end position="199"/>
    </location>
</feature>
<dbReference type="Proteomes" id="UP000738349">
    <property type="component" value="Unassembled WGS sequence"/>
</dbReference>
<evidence type="ECO:0000256" key="11">
    <source>
        <dbReference type="ARBA" id="ARBA00023242"/>
    </source>
</evidence>
<keyword evidence="11" id="KW-0539">Nucleus</keyword>
<dbReference type="CDD" id="cd04712">
    <property type="entry name" value="BAH_DCM_I"/>
    <property type="match status" value="1"/>
</dbReference>
<evidence type="ECO:0000256" key="12">
    <source>
        <dbReference type="ARBA" id="ARBA00025253"/>
    </source>
</evidence>
<dbReference type="SUPFAM" id="SSF53335">
    <property type="entry name" value="S-adenosyl-L-methionine-dependent methyltransferases"/>
    <property type="match status" value="1"/>
</dbReference>
<dbReference type="PROSITE" id="PS00094">
    <property type="entry name" value="C5_MTASE_1"/>
    <property type="match status" value="1"/>
</dbReference>
<comment type="subcellular location">
    <subcellularLocation>
        <location evidence="1">Nucleus</location>
    </subcellularLocation>
</comment>
<dbReference type="InterPro" id="IPR043151">
    <property type="entry name" value="BAH_sf"/>
</dbReference>
<dbReference type="PANTHER" id="PTHR10629:SF54">
    <property type="entry name" value="DNA METHYLTRANSFERASE DIM-2"/>
    <property type="match status" value="1"/>
</dbReference>
<dbReference type="Pfam" id="PF00145">
    <property type="entry name" value="DNA_methylase"/>
    <property type="match status" value="1"/>
</dbReference>
<feature type="compositionally biased region" description="Acidic residues" evidence="14">
    <location>
        <begin position="327"/>
        <end position="337"/>
    </location>
</feature>
<feature type="compositionally biased region" description="Polar residues" evidence="14">
    <location>
        <begin position="1742"/>
        <end position="1753"/>
    </location>
</feature>
<feature type="compositionally biased region" description="Basic residues" evidence="14">
    <location>
        <begin position="352"/>
        <end position="372"/>
    </location>
</feature>
<dbReference type="GO" id="GO:0003682">
    <property type="term" value="F:chromatin binding"/>
    <property type="evidence" value="ECO:0007669"/>
    <property type="project" value="InterPro"/>
</dbReference>
<gene>
    <name evidence="16" type="ORF">EDB81DRAFT_857149</name>
</gene>
<accession>A0A9P9ESS3</accession>
<dbReference type="GO" id="GO:0071163">
    <property type="term" value="P:DNA replication preinitiation complex assembly"/>
    <property type="evidence" value="ECO:0007669"/>
    <property type="project" value="UniProtKB-ARBA"/>
</dbReference>
<evidence type="ECO:0000256" key="10">
    <source>
        <dbReference type="ARBA" id="ARBA00023125"/>
    </source>
</evidence>
<dbReference type="PRINTS" id="PR00105">
    <property type="entry name" value="C5METTRFRASE"/>
</dbReference>
<evidence type="ECO:0000256" key="5">
    <source>
        <dbReference type="ARBA" id="ARBA00019134"/>
    </source>
</evidence>
<keyword evidence="7 13" id="KW-0808">Transferase</keyword>
<dbReference type="GO" id="GO:0003677">
    <property type="term" value="F:DNA binding"/>
    <property type="evidence" value="ECO:0007669"/>
    <property type="project" value="UniProtKB-KW"/>
</dbReference>
<name>A0A9P9ESS3_9HYPO</name>
<evidence type="ECO:0000256" key="14">
    <source>
        <dbReference type="SAM" id="MobiDB-lite"/>
    </source>
</evidence>
<proteinExistence type="inferred from homology"/>
<protein>
    <recommendedName>
        <fullName evidence="4">DNA replication regulator SLD2</fullName>
        <ecNumber evidence="3">2.1.1.37</ecNumber>
    </recommendedName>
    <alternativeName>
        <fullName evidence="5">DNA replication regulator sld2</fullName>
    </alternativeName>
</protein>
<evidence type="ECO:0000256" key="6">
    <source>
        <dbReference type="ARBA" id="ARBA00022603"/>
    </source>
</evidence>
<keyword evidence="8 13" id="KW-0949">S-adenosyl-L-methionine</keyword>
<dbReference type="Gene3D" id="3.90.120.10">
    <property type="entry name" value="DNA Methylase, subunit A, domain 2"/>
    <property type="match status" value="1"/>
</dbReference>
<feature type="compositionally biased region" description="Acidic residues" evidence="14">
    <location>
        <begin position="383"/>
        <end position="410"/>
    </location>
</feature>
<dbReference type="PROSITE" id="PS51679">
    <property type="entry name" value="SAM_MT_C5"/>
    <property type="match status" value="1"/>
</dbReference>
<sequence length="1811" mass="202282">MDNAKRAEYETQSTQLRADLKLWENDWAKTHNGQKPGREDIKANPDIAQKYKQYNKVRDILSGKVPPPAKEDPKPRKRKSDIHLAQTPTKRNKNFETPSKNRNVDHDGDLMNSPAISRKLFSPASVTSLGPTPQRDGRVLGLFDLLVEKELRTPSRKDSPRKPGSQRRLDATPSKRSAALDDDLTAKLGRTPMSSSKRKMLNSFMTPQKNRDGNPDADTPSSVSKLQFDTPAFLKRHSLPALDENGEFDAPAPLRLPRKPMVRGLSEIVASLRKVEEDHLDDELDALREIENEEMGISKPKPVGPPPPPDDVLAEDSQTRHLPLGGFDDEGMYDNPDEGIMGRDGNSNSLRVFKKKGQKRTTRRSNMKPTRTKRPENMGEAQENSDEENEDAETQEEAGDENESDFEDVDDKTTKKVRKTKKPATKPAGTVKKAARKVNELAHANFQRLKLKNTGNKGGPGFGRQAQTLDSELRGGAVSQILVIDDTPVLNIADIHDRKPEKMDWPVADDDSSHLLGGDGGIFDTEFQIVTQSDEDLFRIEPLPIEFMEHHAQAQETNRVIAPQSGLLTAAPSLSPASCPTPIKDSPLADIKDPDLDAPELSGSEVVEPELGYLTTPDDWETPVENDNPAPLSGSLSVHLPESTLLTPRSCYEPFEPGVPIVSEAEAVRRLCRVAKEAGQDVSFIEFQLDKFAVYCDKPQFPEEMRPLHQMDTKNGQRDYFFDGQLSVGDTAFFVKRVPIVAIPIGDYEILTKHTVRDKIWIHSDYNSNSEIYYRLRTPAVEYRRFFNPFLWVADLAKHFVDFLKVMSESRRKVTINYFRSTFATWMCKTHKKAPEFVAWRKQFPREDFRASVVANLGFLHKEAVGVLGYQKAYSHTIWSESWDFRRYKPHENTTRNPSTVVTKYIYDCFAHLPFGDRLEAVPLSKQTQALCNKVIKQRHLELPSPIHDTAKRLSTAATEQIRDIKPGDTISTQRDSDGSGTKWRRDVSHGSKDVDRWFALVQRVHVDKRGHRSFDVIWYYRAVDTLCGVMKYPWNNELFLSDHCSCGESSKIAEDEVLGVHDVEIGGTSATAAELFCRQTYIHAERKWITLKEDHLRCAHTANPSQKKRHQAGETLLVILDKPSGRSEPCEFVTSYREGQVGIYRFRRLLRRKEVDPKARTARPNELVYSQQLVEVQKHRIRQPCFVRFFKAGTPIPTPYDRDGVGCFFYITHEEIVDEHSDELLYTPLETFPTSIQQGYDPSEQLTRLRGLDLFCGGGNFGRGLEDGGGIEMRWANDYNTKAIHTYMANVSEPESMSPFLGSIDDLQRLAIEGRFSRSVPRVGEVDFISGGSPCPGFSHLTNDKTTVAQRKNQSLVAAFGSFVDLYRPRYGLLENVRGIVQKKANRDQDVFSQLICAIVGLGYQTHFFFLDASSCGSPQRRSRVFLAFATPGLQLPQRPIPTHAHPPGTKSLSLGNLPTGEPMAERAMPDATPFDFVSARSTTADLPPVYDSKPDICVPFPDHRMSIGFTKQLQVKVSLIPTQPWGMNFAQAWFGPDRKLAGSGPITAAERLCFPPDTGRALGRSRPNSNAYGRQFPNRLIETVVTTQSPSDAKAGRTLHWRESRVLTIMEARRAQGFRDDEILLGSMPDQLRIVGNSVAREPAVALGVAFREAWACSLAEECHGLEAGTAVVVGTMPCAPSVSTGTPDPSLMDIELATPQIIEDLSADSSVDTGPDEFDCLRSSSGQAPTPIMTPDLTPPSSSHTFNSTRGSKRARSSSIIVEIRAPRAIKSKRDGSPGSAATSLSSLHGGLVHPSPLRQSVVILEED</sequence>
<dbReference type="OrthoDB" id="5376140at2759"/>
<organism evidence="16 17">
    <name type="scientific">Dactylonectria macrodidyma</name>
    <dbReference type="NCBI Taxonomy" id="307937"/>
    <lineage>
        <taxon>Eukaryota</taxon>
        <taxon>Fungi</taxon>
        <taxon>Dikarya</taxon>
        <taxon>Ascomycota</taxon>
        <taxon>Pezizomycotina</taxon>
        <taxon>Sordariomycetes</taxon>
        <taxon>Hypocreomycetidae</taxon>
        <taxon>Hypocreales</taxon>
        <taxon>Nectriaceae</taxon>
        <taxon>Dactylonectria</taxon>
    </lineage>
</organism>
<evidence type="ECO:0000256" key="1">
    <source>
        <dbReference type="ARBA" id="ARBA00004123"/>
    </source>
</evidence>
<evidence type="ECO:0000256" key="8">
    <source>
        <dbReference type="ARBA" id="ARBA00022691"/>
    </source>
</evidence>
<dbReference type="Gene3D" id="3.40.50.150">
    <property type="entry name" value="Vaccinia Virus protein VP39"/>
    <property type="match status" value="1"/>
</dbReference>
<feature type="region of interest" description="Disordered" evidence="14">
    <location>
        <begin position="55"/>
        <end position="138"/>
    </location>
</feature>
<evidence type="ECO:0000256" key="3">
    <source>
        <dbReference type="ARBA" id="ARBA00011975"/>
    </source>
</evidence>
<reference evidence="16" key="1">
    <citation type="journal article" date="2021" name="Nat. Commun.">
        <title>Genetic determinants of endophytism in the Arabidopsis root mycobiome.</title>
        <authorList>
            <person name="Mesny F."/>
            <person name="Miyauchi S."/>
            <person name="Thiergart T."/>
            <person name="Pickel B."/>
            <person name="Atanasova L."/>
            <person name="Karlsson M."/>
            <person name="Huettel B."/>
            <person name="Barry K.W."/>
            <person name="Haridas S."/>
            <person name="Chen C."/>
            <person name="Bauer D."/>
            <person name="Andreopoulos W."/>
            <person name="Pangilinan J."/>
            <person name="LaButti K."/>
            <person name="Riley R."/>
            <person name="Lipzen A."/>
            <person name="Clum A."/>
            <person name="Drula E."/>
            <person name="Henrissat B."/>
            <person name="Kohler A."/>
            <person name="Grigoriev I.V."/>
            <person name="Martin F.M."/>
            <person name="Hacquard S."/>
        </authorList>
    </citation>
    <scope>NUCLEOTIDE SEQUENCE</scope>
    <source>
        <strain evidence="16">MPI-CAGE-AT-0147</strain>
    </source>
</reference>
<dbReference type="EMBL" id="JAGMUV010000009">
    <property type="protein sequence ID" value="KAH7143676.1"/>
    <property type="molecule type" value="Genomic_DNA"/>
</dbReference>
<feature type="region of interest" description="Disordered" evidence="14">
    <location>
        <begin position="1711"/>
        <end position="1797"/>
    </location>
</feature>
<comment type="similarity">
    <text evidence="13">Belongs to the class I-like SAM-binding methyltransferase superfamily. C5-methyltransferase family.</text>
</comment>
<dbReference type="FunFam" id="1.10.10.1460:FF:000001">
    <property type="entry name" value="DNA replication regulator Sld2"/>
    <property type="match status" value="1"/>
</dbReference>
<feature type="domain" description="BAH" evidence="15">
    <location>
        <begin position="963"/>
        <end position="1093"/>
    </location>
</feature>
<evidence type="ECO:0000256" key="13">
    <source>
        <dbReference type="PROSITE-ProRule" id="PRU01016"/>
    </source>
</evidence>
<feature type="region of interest" description="Disordered" evidence="14">
    <location>
        <begin position="289"/>
        <end position="433"/>
    </location>
</feature>
<evidence type="ECO:0000256" key="2">
    <source>
        <dbReference type="ARBA" id="ARBA00007276"/>
    </source>
</evidence>